<keyword evidence="1" id="KW-1133">Transmembrane helix</keyword>
<organism evidence="2 3">
    <name type="scientific">Rhinolophus ferrumequinum</name>
    <name type="common">Greater horseshoe bat</name>
    <dbReference type="NCBI Taxonomy" id="59479"/>
    <lineage>
        <taxon>Eukaryota</taxon>
        <taxon>Metazoa</taxon>
        <taxon>Chordata</taxon>
        <taxon>Craniata</taxon>
        <taxon>Vertebrata</taxon>
        <taxon>Euteleostomi</taxon>
        <taxon>Mammalia</taxon>
        <taxon>Eutheria</taxon>
        <taxon>Laurasiatheria</taxon>
        <taxon>Chiroptera</taxon>
        <taxon>Yinpterochiroptera</taxon>
        <taxon>Rhinolophoidea</taxon>
        <taxon>Rhinolophidae</taxon>
        <taxon>Rhinolophinae</taxon>
        <taxon>Rhinolophus</taxon>
    </lineage>
</organism>
<dbReference type="AlphaFoldDB" id="A0A7J8AUK1"/>
<evidence type="ECO:0000256" key="1">
    <source>
        <dbReference type="SAM" id="Phobius"/>
    </source>
</evidence>
<name>A0A7J8AUK1_RHIFE</name>
<keyword evidence="1" id="KW-0472">Membrane</keyword>
<gene>
    <name evidence="2" type="ORF">mRhiFer1_007804</name>
</gene>
<comment type="caution">
    <text evidence="2">The sequence shown here is derived from an EMBL/GenBank/DDBJ whole genome shotgun (WGS) entry which is preliminary data.</text>
</comment>
<accession>A0A7J8AUK1</accession>
<dbReference type="EMBL" id="JACAGC010000001">
    <property type="protein sequence ID" value="KAF6390223.1"/>
    <property type="molecule type" value="Genomic_DNA"/>
</dbReference>
<dbReference type="Proteomes" id="UP000585614">
    <property type="component" value="Unassembled WGS sequence"/>
</dbReference>
<evidence type="ECO:0000313" key="2">
    <source>
        <dbReference type="EMBL" id="KAF6390223.1"/>
    </source>
</evidence>
<feature type="transmembrane region" description="Helical" evidence="1">
    <location>
        <begin position="83"/>
        <end position="100"/>
    </location>
</feature>
<evidence type="ECO:0000313" key="3">
    <source>
        <dbReference type="Proteomes" id="UP000585614"/>
    </source>
</evidence>
<feature type="transmembrane region" description="Helical" evidence="1">
    <location>
        <begin position="136"/>
        <end position="155"/>
    </location>
</feature>
<feature type="transmembrane region" description="Helical" evidence="1">
    <location>
        <begin position="59"/>
        <end position="77"/>
    </location>
</feature>
<proteinExistence type="predicted"/>
<keyword evidence="1" id="KW-0812">Transmembrane</keyword>
<protein>
    <submittedName>
        <fullName evidence="2">Uncharacterized protein</fullName>
    </submittedName>
</protein>
<reference evidence="2 3" key="1">
    <citation type="journal article" date="2020" name="Nature">
        <title>Six reference-quality genomes reveal evolution of bat adaptations.</title>
        <authorList>
            <person name="Jebb D."/>
            <person name="Huang Z."/>
            <person name="Pippel M."/>
            <person name="Hughes G.M."/>
            <person name="Lavrichenko K."/>
            <person name="Devanna P."/>
            <person name="Winkler S."/>
            <person name="Jermiin L.S."/>
            <person name="Skirmuntt E.C."/>
            <person name="Katzourakis A."/>
            <person name="Burkitt-Gray L."/>
            <person name="Ray D.A."/>
            <person name="Sullivan K.A.M."/>
            <person name="Roscito J.G."/>
            <person name="Kirilenko B.M."/>
            <person name="Davalos L.M."/>
            <person name="Corthals A.P."/>
            <person name="Power M.L."/>
            <person name="Jones G."/>
            <person name="Ransome R.D."/>
            <person name="Dechmann D.K.N."/>
            <person name="Locatelli A.G."/>
            <person name="Puechmaille S.J."/>
            <person name="Fedrigo O."/>
            <person name="Jarvis E.D."/>
            <person name="Hiller M."/>
            <person name="Vernes S.C."/>
            <person name="Myers E.W."/>
            <person name="Teeling E.C."/>
        </authorList>
    </citation>
    <scope>NUCLEOTIDE SEQUENCE [LARGE SCALE GENOMIC DNA]</scope>
    <source>
        <strain evidence="2">MRhiFer1</strain>
        <tissue evidence="2">Lung</tissue>
    </source>
</reference>
<sequence>MLSIFFHMSICHLYVLVGEMSLQVLCPFFNWVVFLLLSFMSSLYIVDISLLSEALFAKIFSHSVGSLFILSMVSFAVQKLLSFIYSHSFILVFTSIAFGVKLIKCSLNPRSISLVPMFSSMQFTVSGLMLKSLLHFELILVCSDSSLVSFFCMWLSNSPSTIY</sequence>